<dbReference type="Proteomes" id="UP001168579">
    <property type="component" value="Unassembled WGS sequence"/>
</dbReference>
<name>A0ABT8RVT7_9FLAO</name>
<reference evidence="1" key="1">
    <citation type="journal article" date="2014" name="Int. J. Syst. Evol. Microbiol.">
        <title>Complete genome of a new Firmicutes species belonging to the dominant human colonic microbiota ('Ruminococcus bicirculans') reveals two chromosomes and a selective capacity to utilize plant glucans.</title>
        <authorList>
            <consortium name="NISC Comparative Sequencing Program"/>
            <person name="Wegmann U."/>
            <person name="Louis P."/>
            <person name="Goesmann A."/>
            <person name="Henrissat B."/>
            <person name="Duncan S.H."/>
            <person name="Flint H.J."/>
        </authorList>
    </citation>
    <scope>NUCLEOTIDE SEQUENCE</scope>
    <source>
        <strain evidence="1">CECT 8869</strain>
    </source>
</reference>
<accession>A0ABT8RVT7</accession>
<sequence length="67" mass="7697">MVRQVWKGKHGDQDERLRSANGATAVIPQPGTNYLEIADAFYEEYEKLKKDLPEGFKLNVVMMIRSL</sequence>
<dbReference type="EMBL" id="JAUKUC010000002">
    <property type="protein sequence ID" value="MDO1514783.1"/>
    <property type="molecule type" value="Genomic_DNA"/>
</dbReference>
<reference evidence="1" key="2">
    <citation type="submission" date="2023-06" db="EMBL/GenBank/DDBJ databases">
        <authorList>
            <person name="Lucena T."/>
            <person name="Sun Q."/>
        </authorList>
    </citation>
    <scope>NUCLEOTIDE SEQUENCE</scope>
    <source>
        <strain evidence="1">CECT 8869</strain>
    </source>
</reference>
<gene>
    <name evidence="1" type="ORF">Q2T41_19210</name>
</gene>
<organism evidence="1 2">
    <name type="scientific">Maribacter confluentis</name>
    <dbReference type="NCBI Taxonomy" id="1656093"/>
    <lineage>
        <taxon>Bacteria</taxon>
        <taxon>Pseudomonadati</taxon>
        <taxon>Bacteroidota</taxon>
        <taxon>Flavobacteriia</taxon>
        <taxon>Flavobacteriales</taxon>
        <taxon>Flavobacteriaceae</taxon>
        <taxon>Maribacter</taxon>
    </lineage>
</organism>
<proteinExistence type="predicted"/>
<evidence type="ECO:0000313" key="1">
    <source>
        <dbReference type="EMBL" id="MDO1514783.1"/>
    </source>
</evidence>
<evidence type="ECO:0000313" key="2">
    <source>
        <dbReference type="Proteomes" id="UP001168579"/>
    </source>
</evidence>
<dbReference type="SUPFAM" id="SSF82693">
    <property type="entry name" value="Multidrug efflux transporter AcrB pore domain, PN1, PN2, PC1 and PC2 subdomains"/>
    <property type="match status" value="1"/>
</dbReference>
<comment type="caution">
    <text evidence="1">The sequence shown here is derived from an EMBL/GenBank/DDBJ whole genome shotgun (WGS) entry which is preliminary data.</text>
</comment>
<protein>
    <submittedName>
        <fullName evidence="1">Uncharacterized protein</fullName>
    </submittedName>
</protein>
<keyword evidence="2" id="KW-1185">Reference proteome</keyword>